<feature type="transmembrane region" description="Helical" evidence="1">
    <location>
        <begin position="6"/>
        <end position="25"/>
    </location>
</feature>
<dbReference type="EMBL" id="JAUKUD010000002">
    <property type="protein sequence ID" value="KAK0751923.1"/>
    <property type="molecule type" value="Genomic_DNA"/>
</dbReference>
<sequence length="58" mass="6508">MRARLVVGSVTTSESLVLYVFFGLFKTVLLSEKKWQLPVVRCITPTSGNLTLKGKCKY</sequence>
<dbReference type="Proteomes" id="UP001172155">
    <property type="component" value="Unassembled WGS sequence"/>
</dbReference>
<evidence type="ECO:0000313" key="3">
    <source>
        <dbReference type="Proteomes" id="UP001172155"/>
    </source>
</evidence>
<keyword evidence="1" id="KW-0812">Transmembrane</keyword>
<keyword evidence="1" id="KW-1133">Transmembrane helix</keyword>
<reference evidence="2" key="1">
    <citation type="submission" date="2023-06" db="EMBL/GenBank/DDBJ databases">
        <title>Genome-scale phylogeny and comparative genomics of the fungal order Sordariales.</title>
        <authorList>
            <consortium name="Lawrence Berkeley National Laboratory"/>
            <person name="Hensen N."/>
            <person name="Bonometti L."/>
            <person name="Westerberg I."/>
            <person name="Brannstrom I.O."/>
            <person name="Guillou S."/>
            <person name="Cros-Aarteil S."/>
            <person name="Calhoun S."/>
            <person name="Haridas S."/>
            <person name="Kuo A."/>
            <person name="Mondo S."/>
            <person name="Pangilinan J."/>
            <person name="Riley R."/>
            <person name="LaButti K."/>
            <person name="Andreopoulos B."/>
            <person name="Lipzen A."/>
            <person name="Chen C."/>
            <person name="Yanf M."/>
            <person name="Daum C."/>
            <person name="Ng V."/>
            <person name="Clum A."/>
            <person name="Steindorff A."/>
            <person name="Ohm R."/>
            <person name="Martin F."/>
            <person name="Silar P."/>
            <person name="Natvig D."/>
            <person name="Lalanne C."/>
            <person name="Gautier V."/>
            <person name="Ament-velasquez S.L."/>
            <person name="Kruys A."/>
            <person name="Hutchinson M.I."/>
            <person name="Powell A.J."/>
            <person name="Barry K."/>
            <person name="Miller A.N."/>
            <person name="Grigoriev I.V."/>
            <person name="Debuchy R."/>
            <person name="Gladieux P."/>
            <person name="Thoren M.H."/>
            <person name="Johannesson H."/>
        </authorList>
    </citation>
    <scope>NUCLEOTIDE SEQUENCE</scope>
    <source>
        <strain evidence="2">SMH3187-1</strain>
    </source>
</reference>
<evidence type="ECO:0000313" key="2">
    <source>
        <dbReference type="EMBL" id="KAK0751923.1"/>
    </source>
</evidence>
<name>A0AA40F632_9PEZI</name>
<accession>A0AA40F632</accession>
<keyword evidence="3" id="KW-1185">Reference proteome</keyword>
<dbReference type="AlphaFoldDB" id="A0AA40F632"/>
<comment type="caution">
    <text evidence="2">The sequence shown here is derived from an EMBL/GenBank/DDBJ whole genome shotgun (WGS) entry which is preliminary data.</text>
</comment>
<evidence type="ECO:0000256" key="1">
    <source>
        <dbReference type="SAM" id="Phobius"/>
    </source>
</evidence>
<organism evidence="2 3">
    <name type="scientific">Schizothecium vesticola</name>
    <dbReference type="NCBI Taxonomy" id="314040"/>
    <lineage>
        <taxon>Eukaryota</taxon>
        <taxon>Fungi</taxon>
        <taxon>Dikarya</taxon>
        <taxon>Ascomycota</taxon>
        <taxon>Pezizomycotina</taxon>
        <taxon>Sordariomycetes</taxon>
        <taxon>Sordariomycetidae</taxon>
        <taxon>Sordariales</taxon>
        <taxon>Schizotheciaceae</taxon>
        <taxon>Schizothecium</taxon>
    </lineage>
</organism>
<protein>
    <submittedName>
        <fullName evidence="2">Uncharacterized protein</fullName>
    </submittedName>
</protein>
<proteinExistence type="predicted"/>
<gene>
    <name evidence="2" type="ORF">B0T18DRAFT_79833</name>
</gene>
<keyword evidence="1" id="KW-0472">Membrane</keyword>